<protein>
    <submittedName>
        <fullName evidence="1">Uncharacterized protein</fullName>
    </submittedName>
</protein>
<reference evidence="1 2" key="2">
    <citation type="journal article" date="2022" name="Mol. Ecol. Resour.">
        <title>The genomes of chicory, endive, great burdock and yacon provide insights into Asteraceae paleo-polyploidization history and plant inulin production.</title>
        <authorList>
            <person name="Fan W."/>
            <person name="Wang S."/>
            <person name="Wang H."/>
            <person name="Wang A."/>
            <person name="Jiang F."/>
            <person name="Liu H."/>
            <person name="Zhao H."/>
            <person name="Xu D."/>
            <person name="Zhang Y."/>
        </authorList>
    </citation>
    <scope>NUCLEOTIDE SEQUENCE [LARGE SCALE GENOMIC DNA]</scope>
    <source>
        <strain evidence="2">cv. Niubang</strain>
    </source>
</reference>
<reference evidence="2" key="1">
    <citation type="journal article" date="2022" name="Mol. Ecol. Resour.">
        <title>The genomes of chicory, endive, great burdock and yacon provide insights into Asteraceae palaeo-polyploidization history and plant inulin production.</title>
        <authorList>
            <person name="Fan W."/>
            <person name="Wang S."/>
            <person name="Wang H."/>
            <person name="Wang A."/>
            <person name="Jiang F."/>
            <person name="Liu H."/>
            <person name="Zhao H."/>
            <person name="Xu D."/>
            <person name="Zhang Y."/>
        </authorList>
    </citation>
    <scope>NUCLEOTIDE SEQUENCE [LARGE SCALE GENOMIC DNA]</scope>
    <source>
        <strain evidence="2">cv. Niubang</strain>
    </source>
</reference>
<organism evidence="1 2">
    <name type="scientific">Arctium lappa</name>
    <name type="common">Greater burdock</name>
    <name type="synonym">Lappa major</name>
    <dbReference type="NCBI Taxonomy" id="4217"/>
    <lineage>
        <taxon>Eukaryota</taxon>
        <taxon>Viridiplantae</taxon>
        <taxon>Streptophyta</taxon>
        <taxon>Embryophyta</taxon>
        <taxon>Tracheophyta</taxon>
        <taxon>Spermatophyta</taxon>
        <taxon>Magnoliopsida</taxon>
        <taxon>eudicotyledons</taxon>
        <taxon>Gunneridae</taxon>
        <taxon>Pentapetalae</taxon>
        <taxon>asterids</taxon>
        <taxon>campanulids</taxon>
        <taxon>Asterales</taxon>
        <taxon>Asteraceae</taxon>
        <taxon>Carduoideae</taxon>
        <taxon>Cardueae</taxon>
        <taxon>Arctiinae</taxon>
        <taxon>Arctium</taxon>
    </lineage>
</organism>
<evidence type="ECO:0000313" key="1">
    <source>
        <dbReference type="EMBL" id="KAI3746972.1"/>
    </source>
</evidence>
<sequence length="228" mass="25932">MHDTVAYFHHDIKPENLLVSKDVIKTVDLGQAREINDKPSCTNYITTCLYRTPEVLLHARYDSSVDMWAMGVIMFELFSLRPLFQGSSSTEVIRKMCSVIDNPTESTWSLRMYLANNITYRFPEFLGVDFFALLPSASPEAINLLSTLLSWSACSRVLHTCMTPLPTFIITQPENLLVSKDVINIADFGQAREINDKPPCSDYITICWYPTLEVLLHAQHDSSVDMWA</sequence>
<evidence type="ECO:0000313" key="2">
    <source>
        <dbReference type="Proteomes" id="UP001055879"/>
    </source>
</evidence>
<name>A0ACB9DKB4_ARCLA</name>
<proteinExistence type="predicted"/>
<comment type="caution">
    <text evidence="1">The sequence shown here is derived from an EMBL/GenBank/DDBJ whole genome shotgun (WGS) entry which is preliminary data.</text>
</comment>
<gene>
    <name evidence="1" type="ORF">L6452_09414</name>
</gene>
<accession>A0ACB9DKB4</accession>
<dbReference type="Proteomes" id="UP001055879">
    <property type="component" value="Linkage Group LG03"/>
</dbReference>
<dbReference type="EMBL" id="CM042049">
    <property type="protein sequence ID" value="KAI3746972.1"/>
    <property type="molecule type" value="Genomic_DNA"/>
</dbReference>
<keyword evidence="2" id="KW-1185">Reference proteome</keyword>